<evidence type="ECO:0000313" key="2">
    <source>
        <dbReference type="Proteomes" id="UP000078559"/>
    </source>
</evidence>
<organism evidence="1 2">
    <name type="scientific">Cytospora mali</name>
    <name type="common">Apple Valsa canker fungus</name>
    <name type="synonym">Valsa mali</name>
    <dbReference type="NCBI Taxonomy" id="578113"/>
    <lineage>
        <taxon>Eukaryota</taxon>
        <taxon>Fungi</taxon>
        <taxon>Dikarya</taxon>
        <taxon>Ascomycota</taxon>
        <taxon>Pezizomycotina</taxon>
        <taxon>Sordariomycetes</taxon>
        <taxon>Sordariomycetidae</taxon>
        <taxon>Diaporthales</taxon>
        <taxon>Cytosporaceae</taxon>
        <taxon>Cytospora</taxon>
    </lineage>
</organism>
<dbReference type="Proteomes" id="UP000078559">
    <property type="component" value="Chromosome 1"/>
</dbReference>
<reference evidence="1" key="1">
    <citation type="submission" date="2014-12" db="EMBL/GenBank/DDBJ databases">
        <title>Genome Sequence of Valsa Canker Pathogens Uncovers a Specific Adaption of Colonization on Woody Bark.</title>
        <authorList>
            <person name="Yin Z."/>
            <person name="Liu H."/>
            <person name="Gao X."/>
            <person name="Li Z."/>
            <person name="Song N."/>
            <person name="Ke X."/>
            <person name="Dai Q."/>
            <person name="Wu Y."/>
            <person name="Sun Y."/>
            <person name="Xu J.-R."/>
            <person name="Kang Z.K."/>
            <person name="Wang L."/>
            <person name="Huang L."/>
        </authorList>
    </citation>
    <scope>NUCLEOTIDE SEQUENCE [LARGE SCALE GENOMIC DNA]</scope>
    <source>
        <strain evidence="1">03-8</strain>
    </source>
</reference>
<keyword evidence="2" id="KW-1185">Reference proteome</keyword>
<protein>
    <submittedName>
        <fullName evidence="1">Uncharacterized protein</fullName>
    </submittedName>
</protein>
<name>A0A194VKS1_CYTMA</name>
<gene>
    <name evidence="1" type="ORF">VM1G_00954</name>
</gene>
<sequence>MVLLGDALSMWKYEYRKSISTVNVFLDPCLNTEHREKVLRWSDQVAMALRLPQEWMSDRNKKDFTHEALANAFKGPVGHVEVPRLYDGTHLEVYPMDSRVAFEMKLRQIQDPTAATPILMC</sequence>
<proteinExistence type="predicted"/>
<accession>A0A194VKS1</accession>
<evidence type="ECO:0000313" key="1">
    <source>
        <dbReference type="EMBL" id="KUI64597.1"/>
    </source>
</evidence>
<dbReference type="EMBL" id="CM003098">
    <property type="protein sequence ID" value="KUI64597.1"/>
    <property type="molecule type" value="Genomic_DNA"/>
</dbReference>
<dbReference type="AlphaFoldDB" id="A0A194VKS1"/>